<feature type="transmembrane region" description="Helical" evidence="7">
    <location>
        <begin position="58"/>
        <end position="82"/>
    </location>
</feature>
<dbReference type="Pfam" id="PF01790">
    <property type="entry name" value="LGT"/>
    <property type="match status" value="1"/>
</dbReference>
<feature type="transmembrane region" description="Helical" evidence="7">
    <location>
        <begin position="228"/>
        <end position="252"/>
    </location>
</feature>
<evidence type="ECO:0000256" key="5">
    <source>
        <dbReference type="ARBA" id="ARBA00022989"/>
    </source>
</evidence>
<organism evidence="8 9">
    <name type="scientific">Bacteriovorax stolpii</name>
    <name type="common">Bdellovibrio stolpii</name>
    <dbReference type="NCBI Taxonomy" id="960"/>
    <lineage>
        <taxon>Bacteria</taxon>
        <taxon>Pseudomonadati</taxon>
        <taxon>Bdellovibrionota</taxon>
        <taxon>Bacteriovoracia</taxon>
        <taxon>Bacteriovoracales</taxon>
        <taxon>Bacteriovoracaceae</taxon>
        <taxon>Bacteriovorax</taxon>
    </lineage>
</organism>
<keyword evidence="9" id="KW-1185">Reference proteome</keyword>
<dbReference type="PANTHER" id="PTHR30589:SF0">
    <property type="entry name" value="PHOSPHATIDYLGLYCEROL--PROLIPOPROTEIN DIACYLGLYCERYL TRANSFERASE"/>
    <property type="match status" value="1"/>
</dbReference>
<name>A0A2K9NX14_BACTC</name>
<evidence type="ECO:0000313" key="8">
    <source>
        <dbReference type="EMBL" id="AUO00058.1"/>
    </source>
</evidence>
<proteinExistence type="inferred from homology"/>
<dbReference type="EMBL" id="CP025704">
    <property type="protein sequence ID" value="AUO00058.1"/>
    <property type="molecule type" value="Genomic_DNA"/>
</dbReference>
<feature type="transmembrane region" description="Helical" evidence="7">
    <location>
        <begin position="169"/>
        <end position="187"/>
    </location>
</feature>
<dbReference type="InterPro" id="IPR001640">
    <property type="entry name" value="Lgt"/>
</dbReference>
<dbReference type="GO" id="GO:0008961">
    <property type="term" value="F:phosphatidylglycerol-prolipoprotein diacylglyceryl transferase activity"/>
    <property type="evidence" value="ECO:0007669"/>
    <property type="project" value="InterPro"/>
</dbReference>
<evidence type="ECO:0000256" key="3">
    <source>
        <dbReference type="ARBA" id="ARBA00022679"/>
    </source>
</evidence>
<accession>A0A2K9NX14</accession>
<feature type="transmembrane region" description="Helical" evidence="7">
    <location>
        <begin position="199"/>
        <end position="216"/>
    </location>
</feature>
<dbReference type="AlphaFoldDB" id="A0A2K9NX14"/>
<gene>
    <name evidence="8" type="ORF">C0V70_18495</name>
</gene>
<keyword evidence="5 7" id="KW-1133">Transmembrane helix</keyword>
<dbReference type="KEGG" id="bsto:C0V70_18495"/>
<dbReference type="GO" id="GO:0005886">
    <property type="term" value="C:plasma membrane"/>
    <property type="evidence" value="ECO:0007669"/>
    <property type="project" value="InterPro"/>
</dbReference>
<keyword evidence="4 7" id="KW-0812">Transmembrane</keyword>
<dbReference type="GO" id="GO:0042158">
    <property type="term" value="P:lipoprotein biosynthetic process"/>
    <property type="evidence" value="ECO:0007669"/>
    <property type="project" value="InterPro"/>
</dbReference>
<dbReference type="OrthoDB" id="5291943at2"/>
<reference evidence="8 9" key="1">
    <citation type="submission" date="2018-01" db="EMBL/GenBank/DDBJ databases">
        <title>Complete genome sequence of Bacteriovorax stolpii DSM12778.</title>
        <authorList>
            <person name="Tang B."/>
            <person name="Chang J."/>
        </authorList>
    </citation>
    <scope>NUCLEOTIDE SEQUENCE [LARGE SCALE GENOMIC DNA]</scope>
    <source>
        <strain evidence="8 9">DSM 12778</strain>
    </source>
</reference>
<evidence type="ECO:0000313" key="9">
    <source>
        <dbReference type="Proteomes" id="UP000235584"/>
    </source>
</evidence>
<protein>
    <recommendedName>
        <fullName evidence="10">Phosphatidylglycerol--prolipoprotein diacylglyceryl transferase</fullName>
    </recommendedName>
</protein>
<sequence length="259" mass="30148">MKHFLRPKRQTTVLPVLFESSFFTLYAYPLFMGLAWGIGFYLTRYLLEKHQLDSAPLFKLFAGVFITSWIGAKVFFLAVSSGNKVYQYIANDNFWLGGGFVFYGGLIFGLLFYFIYSLWLKQFPFEQSKYLVPGLVFGHAVGRVGCFFTGCCYGTQCDLPWAVHMHGEWIHPVQLYEAFGLFAIGYMTLKWVEQKKDNLFIVTRYLLIYSLLRFVVEFFRGDLIRGVYWYHLSTSQIISLVLFFVSLATVCYQTMKRGH</sequence>
<evidence type="ECO:0000256" key="7">
    <source>
        <dbReference type="SAM" id="Phobius"/>
    </source>
</evidence>
<evidence type="ECO:0008006" key="10">
    <source>
        <dbReference type="Google" id="ProtNLM"/>
    </source>
</evidence>
<dbReference type="Proteomes" id="UP000235584">
    <property type="component" value="Chromosome"/>
</dbReference>
<keyword evidence="6 7" id="KW-0472">Membrane</keyword>
<evidence type="ECO:0000256" key="2">
    <source>
        <dbReference type="ARBA" id="ARBA00022475"/>
    </source>
</evidence>
<dbReference type="PANTHER" id="PTHR30589">
    <property type="entry name" value="PROLIPOPROTEIN DIACYLGLYCERYL TRANSFERASE"/>
    <property type="match status" value="1"/>
</dbReference>
<evidence type="ECO:0000256" key="6">
    <source>
        <dbReference type="ARBA" id="ARBA00023136"/>
    </source>
</evidence>
<evidence type="ECO:0000256" key="4">
    <source>
        <dbReference type="ARBA" id="ARBA00022692"/>
    </source>
</evidence>
<feature type="transmembrane region" description="Helical" evidence="7">
    <location>
        <begin position="94"/>
        <end position="116"/>
    </location>
</feature>
<keyword evidence="2" id="KW-1003">Cell membrane</keyword>
<keyword evidence="3" id="KW-0808">Transferase</keyword>
<evidence type="ECO:0000256" key="1">
    <source>
        <dbReference type="ARBA" id="ARBA00007150"/>
    </source>
</evidence>
<comment type="similarity">
    <text evidence="1">Belongs to the Lgt family.</text>
</comment>
<feature type="transmembrane region" description="Helical" evidence="7">
    <location>
        <begin position="12"/>
        <end position="38"/>
    </location>
</feature>